<name>C1MU65_MICPC</name>
<evidence type="ECO:0000313" key="2">
    <source>
        <dbReference type="EMBL" id="EEH56275.1"/>
    </source>
</evidence>
<sequence>MTDLSLSGDIVLSKTAATFTHTAAAGATSGLTITSDNGFVEVESVRITGGASKSDIGFGSTAIIALSATGVGVTGTVSSTGDLTVGSSKFVVTATSGDLAQAGDTTLSKTAAAITHTAAAGATSGLTISSDNGFVEVESVRITGGASKSDIGFGATNIIALSATGVGVTGTLTSSGLATLASATVSGALSAGATTITGATGITGATTITGATVMKGDVTVKKSDGSATVLTVAGATGNTVISGTLTAGASTLASASVTGALSSGAATLASATLNGDLSTSGDIAMSKTASAITHTAAAGATSGLTISSSNGFVEVESVRITGGASKSDIGFGATNIIALSATGVGVTGTLTSSGLATLASATVSGALSAGATTITGATGITGATTITGATVMKGDVTVKKSDGSATVLTVAGATGNTVISGTLTAGASTLASASVTGALSAGATTITGATGITGATTITGDVKVKASDATDKVTIASSTGNTVIAGTLNAGASTLASASVTGALSSGAATLASASVTGALSAGATTITGATGITGAVTVTGATSITGDVTVKASGGASTFLVAAATGNTAIAGAHGDASKELYVNGDVYATGLVSSASDGRYKRDVQNITGALETTRALRAVSFAFQTEAYPEKNFPTERQVGFIAQELEAALPDVVTTDSDGYKGIAYERLGVYALAGVKDVDELVQTQRRAILALEERVATLARAVEALSNGRSADVTRVA</sequence>
<dbReference type="KEGG" id="mpp:MICPUCDRAFT_69470"/>
<dbReference type="InterPro" id="IPR036388">
    <property type="entry name" value="WH-like_DNA-bd_sf"/>
</dbReference>
<dbReference type="EMBL" id="GG663740">
    <property type="protein sequence ID" value="EEH56275.1"/>
    <property type="molecule type" value="Genomic_DNA"/>
</dbReference>
<dbReference type="Pfam" id="PF13884">
    <property type="entry name" value="Peptidase_S74"/>
    <property type="match status" value="1"/>
</dbReference>
<reference evidence="2 3" key="1">
    <citation type="journal article" date="2009" name="Science">
        <title>Green evolution and dynamic adaptations revealed by genomes of the marine picoeukaryotes Micromonas.</title>
        <authorList>
            <person name="Worden A.Z."/>
            <person name="Lee J.H."/>
            <person name="Mock T."/>
            <person name="Rouze P."/>
            <person name="Simmons M.P."/>
            <person name="Aerts A.L."/>
            <person name="Allen A.E."/>
            <person name="Cuvelier M.L."/>
            <person name="Derelle E."/>
            <person name="Everett M.V."/>
            <person name="Foulon E."/>
            <person name="Grimwood J."/>
            <person name="Gundlach H."/>
            <person name="Henrissat B."/>
            <person name="Napoli C."/>
            <person name="McDonald S.M."/>
            <person name="Parker M.S."/>
            <person name="Rombauts S."/>
            <person name="Salamov A."/>
            <person name="Von Dassow P."/>
            <person name="Badger J.H."/>
            <person name="Coutinho P.M."/>
            <person name="Demir E."/>
            <person name="Dubchak I."/>
            <person name="Gentemann C."/>
            <person name="Eikrem W."/>
            <person name="Gready J.E."/>
            <person name="John U."/>
            <person name="Lanier W."/>
            <person name="Lindquist E.A."/>
            <person name="Lucas S."/>
            <person name="Mayer K.F."/>
            <person name="Moreau H."/>
            <person name="Not F."/>
            <person name="Otillar R."/>
            <person name="Panaud O."/>
            <person name="Pangilinan J."/>
            <person name="Paulsen I."/>
            <person name="Piegu B."/>
            <person name="Poliakov A."/>
            <person name="Robbens S."/>
            <person name="Schmutz J."/>
            <person name="Toulza E."/>
            <person name="Wyss T."/>
            <person name="Zelensky A."/>
            <person name="Zhou K."/>
            <person name="Armbrust E.V."/>
            <person name="Bhattacharya D."/>
            <person name="Goodenough U.W."/>
            <person name="Van de Peer Y."/>
            <person name="Grigoriev I.V."/>
        </authorList>
    </citation>
    <scope>NUCLEOTIDE SEQUENCE [LARGE SCALE GENOMIC DNA]</scope>
    <source>
        <strain evidence="2 3">CCMP1545</strain>
    </source>
</reference>
<keyword evidence="3" id="KW-1185">Reference proteome</keyword>
<feature type="domain" description="Peptidase S74" evidence="1">
    <location>
        <begin position="598"/>
        <end position="701"/>
    </location>
</feature>
<dbReference type="Proteomes" id="UP000001876">
    <property type="component" value="Unassembled WGS sequence"/>
</dbReference>
<dbReference type="eggNOG" id="ENOG502QSRN">
    <property type="taxonomic scope" value="Eukaryota"/>
</dbReference>
<accession>C1MU65</accession>
<dbReference type="OrthoDB" id="27041at2759"/>
<proteinExistence type="predicted"/>
<dbReference type="PROSITE" id="PS51688">
    <property type="entry name" value="ICA"/>
    <property type="match status" value="1"/>
</dbReference>
<dbReference type="InterPro" id="IPR030392">
    <property type="entry name" value="S74_ICA"/>
</dbReference>
<organism evidence="3">
    <name type="scientific">Micromonas pusilla (strain CCMP1545)</name>
    <name type="common">Picoplanktonic green alga</name>
    <dbReference type="NCBI Taxonomy" id="564608"/>
    <lineage>
        <taxon>Eukaryota</taxon>
        <taxon>Viridiplantae</taxon>
        <taxon>Chlorophyta</taxon>
        <taxon>Mamiellophyceae</taxon>
        <taxon>Mamiellales</taxon>
        <taxon>Mamiellaceae</taxon>
        <taxon>Micromonas</taxon>
    </lineage>
</organism>
<dbReference type="AlphaFoldDB" id="C1MU65"/>
<dbReference type="Gene3D" id="1.10.10.10">
    <property type="entry name" value="Winged helix-like DNA-binding domain superfamily/Winged helix DNA-binding domain"/>
    <property type="match status" value="1"/>
</dbReference>
<dbReference type="RefSeq" id="XP_003059143.1">
    <property type="nucleotide sequence ID" value="XM_003059097.1"/>
</dbReference>
<dbReference type="OMA" id="ATFTHTA"/>
<gene>
    <name evidence="2" type="ORF">MICPUCDRAFT_69470</name>
</gene>
<protein>
    <submittedName>
        <fullName evidence="2">Predicted protein</fullName>
    </submittedName>
</protein>
<evidence type="ECO:0000259" key="1">
    <source>
        <dbReference type="PROSITE" id="PS51688"/>
    </source>
</evidence>
<evidence type="ECO:0000313" key="3">
    <source>
        <dbReference type="Proteomes" id="UP000001876"/>
    </source>
</evidence>
<dbReference type="STRING" id="564608.C1MU65"/>
<dbReference type="GeneID" id="9684881"/>